<dbReference type="SUPFAM" id="SSF51735">
    <property type="entry name" value="NAD(P)-binding Rossmann-fold domains"/>
    <property type="match status" value="4"/>
</dbReference>
<comment type="pathway">
    <text evidence="3">Lipid metabolism; fatty acid biosynthesis.</text>
</comment>
<dbReference type="InterPro" id="IPR013217">
    <property type="entry name" value="Methyltransf_12"/>
</dbReference>
<dbReference type="CDD" id="cd02440">
    <property type="entry name" value="AdoMet_MTases"/>
    <property type="match status" value="2"/>
</dbReference>
<dbReference type="PROSITE" id="PS50075">
    <property type="entry name" value="CARRIER"/>
    <property type="match status" value="5"/>
</dbReference>
<feature type="domain" description="Carrier" evidence="12">
    <location>
        <begin position="4926"/>
        <end position="5003"/>
    </location>
</feature>
<evidence type="ECO:0000256" key="5">
    <source>
        <dbReference type="ARBA" id="ARBA00022450"/>
    </source>
</evidence>
<dbReference type="EMBL" id="JBHLSS010000136">
    <property type="protein sequence ID" value="MFC0711825.1"/>
    <property type="molecule type" value="Genomic_DNA"/>
</dbReference>
<feature type="domain" description="Ketosynthase family 3 (KS3)" evidence="13">
    <location>
        <begin position="519"/>
        <end position="927"/>
    </location>
</feature>
<feature type="domain" description="Carrier" evidence="12">
    <location>
        <begin position="3224"/>
        <end position="3310"/>
    </location>
</feature>
<dbReference type="Pfam" id="PF08242">
    <property type="entry name" value="Methyltransf_12"/>
    <property type="match status" value="3"/>
</dbReference>
<organism evidence="14 15">
    <name type="scientific">Azorhizophilus paspali</name>
    <name type="common">Azotobacter paspali</name>
    <dbReference type="NCBI Taxonomy" id="69963"/>
    <lineage>
        <taxon>Bacteria</taxon>
        <taxon>Pseudomonadati</taxon>
        <taxon>Pseudomonadota</taxon>
        <taxon>Gammaproteobacteria</taxon>
        <taxon>Pseudomonadales</taxon>
        <taxon>Pseudomonadaceae</taxon>
        <taxon>Azorhizophilus</taxon>
    </lineage>
</organism>
<evidence type="ECO:0000256" key="9">
    <source>
        <dbReference type="ARBA" id="ARBA00022737"/>
    </source>
</evidence>
<protein>
    <submittedName>
        <fullName evidence="14">SDR family NAD(P)-dependent oxidoreductase</fullName>
    </submittedName>
</protein>
<dbReference type="Pfam" id="PF00550">
    <property type="entry name" value="PP-binding"/>
    <property type="match status" value="5"/>
</dbReference>
<keyword evidence="8" id="KW-0808">Transferase</keyword>
<reference evidence="14 15" key="1">
    <citation type="submission" date="2024-09" db="EMBL/GenBank/DDBJ databases">
        <authorList>
            <person name="Sun Q."/>
            <person name="Mori K."/>
        </authorList>
    </citation>
    <scope>NUCLEOTIDE SEQUENCE [LARGE SCALE GENOMIC DNA]</scope>
    <source>
        <strain evidence="14 15">NCAIM B.01794</strain>
    </source>
</reference>
<dbReference type="Gene3D" id="1.10.1200.10">
    <property type="entry name" value="ACP-like"/>
    <property type="match status" value="5"/>
</dbReference>
<dbReference type="CDD" id="cd00833">
    <property type="entry name" value="PKS"/>
    <property type="match status" value="3"/>
</dbReference>
<dbReference type="SMART" id="SM00822">
    <property type="entry name" value="PKS_KR"/>
    <property type="match status" value="3"/>
</dbReference>
<dbReference type="InterPro" id="IPR020841">
    <property type="entry name" value="PKS_Beta-ketoAc_synthase_dom"/>
</dbReference>
<dbReference type="InterPro" id="IPR054514">
    <property type="entry name" value="RhiE-like_linker"/>
</dbReference>
<dbReference type="PROSITE" id="PS52004">
    <property type="entry name" value="KS3_2"/>
    <property type="match status" value="3"/>
</dbReference>
<dbReference type="SUPFAM" id="SSF53335">
    <property type="entry name" value="S-adenosyl-L-methionine-dependent methyltransferases"/>
    <property type="match status" value="3"/>
</dbReference>
<dbReference type="InterPro" id="IPR057326">
    <property type="entry name" value="KR_dom"/>
</dbReference>
<dbReference type="SMART" id="SM01294">
    <property type="entry name" value="PKS_PP_betabranch"/>
    <property type="match status" value="3"/>
</dbReference>
<evidence type="ECO:0000256" key="1">
    <source>
        <dbReference type="ARBA" id="ARBA00004496"/>
    </source>
</evidence>
<feature type="region of interest" description="Disordered" evidence="11">
    <location>
        <begin position="359"/>
        <end position="386"/>
    </location>
</feature>
<feature type="domain" description="Ketosynthase family 3 (KS3)" evidence="13">
    <location>
        <begin position="3357"/>
        <end position="3787"/>
    </location>
</feature>
<dbReference type="InterPro" id="IPR036291">
    <property type="entry name" value="NAD(P)-bd_dom_sf"/>
</dbReference>
<gene>
    <name evidence="14" type="ORF">ACFFGX_20510</name>
</gene>
<dbReference type="Proteomes" id="UP001589891">
    <property type="component" value="Unassembled WGS sequence"/>
</dbReference>
<dbReference type="Pfam" id="PF00109">
    <property type="entry name" value="ketoacyl-synt"/>
    <property type="match status" value="3"/>
</dbReference>
<dbReference type="Pfam" id="PF08659">
    <property type="entry name" value="KR"/>
    <property type="match status" value="3"/>
</dbReference>
<comment type="caution">
    <text evidence="14">The sequence shown here is derived from an EMBL/GenBank/DDBJ whole genome shotgun (WGS) entry which is preliminary data.</text>
</comment>
<comment type="similarity">
    <text evidence="4">Belongs to the short-chain dehydrogenases/reductases (SDR) family.</text>
</comment>
<dbReference type="PANTHER" id="PTHR43775:SF37">
    <property type="entry name" value="SI:DKEY-61P9.11"/>
    <property type="match status" value="1"/>
</dbReference>
<comment type="subcellular location">
    <subcellularLocation>
        <location evidence="1">Cytoplasm</location>
    </subcellularLocation>
</comment>
<dbReference type="SMART" id="SM00825">
    <property type="entry name" value="PKS_KS"/>
    <property type="match status" value="3"/>
</dbReference>
<feature type="domain" description="Carrier" evidence="12">
    <location>
        <begin position="5044"/>
        <end position="5118"/>
    </location>
</feature>
<keyword evidence="9" id="KW-0677">Repeat</keyword>
<evidence type="ECO:0000256" key="3">
    <source>
        <dbReference type="ARBA" id="ARBA00005194"/>
    </source>
</evidence>
<sequence>MLTDANQTTAYLVSELEALACRLLAIQLHGLGLRRSEDLLYLTTQHGNATPDYFHPWLAESLRYVAGVEAGDPDELWRQWRERLTIWRQDADLAARAQLLDACLTSLPSLLTGEQPATSVIFPGGSMALVEGVYKNNRISDYFNQVMIEAALAYIESRPADAEPLRILEIGAGTGGATAGLLAALVPWRRHIGEYCYTDLSTAFLQHGTHKFGRNNPFLQTRLFDVSRPCAEQGIATDHYHLVMASNVLHATPEIRQTLRNAKAALRKGGLLMLNEISEASLFTHLSFGLLEGWWLYRDGALRIPGCPGLSPAGWQAVLEQEGFSPVLFPAKKAHGLGQQIILAESDGIVRQPIAKMERRAVPQSTTNKRNGDFGPEQDETTSDSWRRRVGEYLRELVASTLKIPADKMNLSRPLEEYGLDSILVVRLTNAFNEQFKAIDSALFFEVPTLAALTEHFIQHREDELKTLLGQPNVEQNKKAAVVAQPVSKANAQPTLDLDCTPDIDNTGTTAAFAGQSSKNKIAIIGLDGRYPGAESMTAFWRNLIGGHCAIDEIPANRWDWRRYFDPEKGKAGHIYTRWGGFLKDIDQFDPAFFRISRREAERMDPQERLFLEVAYHSIEDAGYNPATLHQQGEVGVFVGVMNGSYNPISNYWSIANRVSYQLDLQGPSFVVDSACSSSLTAIHLAVESLANGTCEMAIAGGVNLVVNPHHYLGLCEMMMLSPGERCSAFGGDADGFVDGEGVGAVVLKPLDKAIADGDQIYGVIRGSAINAGGKTNGYTVPSADAQQRVLEKALSRSGINASQISYIEAHGTGTALGDPIEISGLSRAFSTSTSNGCAIGSVKSNVGHCESAAGIAGLSKVLLQLKHRQLAPSLHAEQLNPKIHFEHTPFRVQRQLAPWLANGATRIAAISSFGAGGANASLIVEEYIGAADRRPAAPAPWLILLSARDEQRLAESVSRLQAYLDSEDGHRVEMADLAFTLQVGREPMAARLALMVDSAPDLRCRLARWLAGENVDDSFYGHVDSFDESLDSRLSDTETQIEHWLEQGQLAKLAALWVRGSAIEWDRLYLDRSHRRPMRMSLPAYPFVRNRYWMPGLAHPPASCNDRADALAAKSLPSLHVDQVDNNLANCCYLPHWQPQAAAEQAAAPGPGAIVLVAAEQGGAATGLLLDALADHYRDSRRVVRIDCGAGATAELTAGRWRYGYDDPQGFARILAAVGEVAQVMVIGAEAGGNVVPLMLADSLQYNELPLLRLFKALQQLAAGAWIDCFLLSLGRYAFAGKSRPGNPLGAGMAGLGYAMAQSDHRVQLRNLDISPAELDTPCSRQRLLAQILAEPASERGELVKLSRGERFVQHLTPLALPTNGDSASALKHQGVYLILGGSGVIGQVISRQLIEHYQARVIWLGRKAADSREVQQSLTMDHFHGRVEYIQADATDLSQLQQAVAQINQRYGRINGAVFSGMVFDFENSIQQTSEAQFRQIIEIKSRGSINFYEALAGQQLDFLCYFSSAQGFAFSGAAKLAAYACGITFADAFAEAIHPVAAFPVGVINWGFWRASLQAQAISRHMDAIGDDEGFTCFSRFVANLASGSLPRLLCIKASTAVRQLMAVLQGRQYRLDPLAAPMQPPQSIELESSELARLQRIFDPRVLDQSIAVLLLIQVQTLGIFNTPNRQSAEAWRQQAGIGDRYRRWWEECLAILVEHGLLHQQGETFSLAAHIAEERRGAIWAAWREQRDRYLKDRDRQVQATLIDDCLQQLPQILTGRTQATDLLFPDGSMAKVEGIYKHNTLSDFFNNQLALLVTGYVRRLVEIAPRRPVRILEIGAGTGGTTARVLAALEPLAGQISEYCYTDISRAFLQYGESCFAAGRPYFTTRILDISQPFDDRNPTALGYDIVIATNVLHATANMRRTLAHTKAMLRGGGLLALNELNHKTTAATVTFGLLDGWWLYEDKQLRIPGSPLLAEDSWTELLWSEGFRQVCLRIKQGITLGQQIITAHSDGLILQTATLTPQPENRDLILNSHRVCGTGQSEDIADRLQQLIINSLAQTLKADGKSIALRTPFSDYGVDSIIGVGFVKQLGNQLGLKLNSAILFEQATVAKLRDYLQNTYGAQIKRALAKPVVAGTAVADDASETEPRAIPVAAATISPVMAAALGGAGRSTASDATPAANAAARGRIAVIGMSGQFPGADNTDELWDNLLAGRNSVEALPENYLDPRFYSADKQPGKSYCKQAGILKDRDCFDPLFFNLTPHEAESMTPHQRLVMQESWKALEDAGYNPITLAGLAISVYIGAEPGGYHHDSFTGSSEAIVASRLSYFLDLKGPAMVVNTGCSSSGVAIHQACESLRHGESNMALAGGVYALLDQRGLISLSAIDMLSPSGQCHTFDATADGTVISEGVGMVVLKRLEDAEADGDPIYGVIEASGVNQDGASNGITAPNGEAQEQLIRDIYHKFAIDPSQISYVEAHGTGTRLGDPVEANALIRAFRQRTDAQGYCVLGSAKANLGHAAAGAGVIGLIKILLSIRHRRLPAMPGFERLNPLIELEGSPFYINRQAIDWRPSSGERLLSALNSFGHSGTNAHLVIGEYQAGQAVCQCPTPPTASRIIPLSSKTAESLQDNARALARWLDRRESPAEGLLANIAFTLQTAREAMRVRAAVVATDLPELQAQLAQLANGDSPIISSADETGRLAIEWIGGAEIDWTALWPAGSAKRIHLPSYQFAKERYWVDQTPQLVIVEQDAFEEPNATDESKGDNPPQPSTGLFLARPVWQETLGGAADDDAGQRLLLLVGFNSEQVAQLQLLSTSAGGSFNCEILASSKITPAARYQELAIALLLRLQKLSGRVQIELVIAEQKPDDFLYAGLNGLLKTACLEQPTLSARCLLIKVEAGRPLPTLQLSQLTAMLSETYHSGSSVLQRSLSEGGRQELQWQELADDVAGMGSIGATVGWKDQGVYLITGGAGGLGLIFAKAIAEQCRNATLILIGRSALDNCQEAHLQEVRDAGTEVSYHQVDLTDTEALEQLVDEICTKYGGLNGVLHSAGINRDRLLARKTPQDIIEVFAAKVIGVELLDRACRRLYLDFFVLFSSCSAVLGSVGQADYAAANAFMDHFAGLRNRRVEQGQRFGHTMSINYPLWRDGGMQISAADRAKIRHKTGMTPMQSVHGVKALQLGLNAGLERLLVIEGDLAQIHSHIPGAEVLATAGGGAEDPMTLANVGVDRERLAAATLERLKAVFCEVTKLPSGHVKSDAPLEQYGIDSIMITRLNKALEDAFSLMTALQPAERQLSKTLFFEYHSLNELTGYLVERHHRACLLWSGLAEAENRGRVQTQALSRGAAVVANLETIAAEPVATPPVEPIAVIGISGRYPQAANLDEYWRNLKEGRDSIIEIPADRWSLQDFYVDSVQEALKQGRSYSKWGGFIDGFADFDPLFFNISPREAVNMDPQERLFLQSCWQALEDAGITKADLAEQYQGNVGVFAGITKTGYGLYGLALREQGHMIFPRTSFGSIANRVSYVLDLNGPSEPVDTMCSSSLAALHRACESLRRGECRMAFAGGVNLYLHPSNYVELCAGQMLSKDGRCRSFGEGGNGFVPGEGVGALLLKPLSQALADRDNIHAVIRASAVNHSGKTNGYTVPNPQAQARVIRLAIEQAGLDASQISYIEAHGTGTELGDPIEVSGLSQAFAIDGIDPGRCALGSVKSNIGHLEGAAGIAGVSKVILQLKHKQIAPTLNAAKLNPNLMLEATPFYLQQALGDWRPADEGPRIAGVSSFGAGGANAHVLLQEHEEYREPPNSNSAEVILLSARDGERLHDYAEALLAYVEARPHMSGGDLVNLAYTLQTGREMMATRLGLVAESPAALATRLREFIDSGGQASDGIYLGDVKRRRLAAQADENLAPVIRSWVDRGKLHKLLELWVDGEAIDWSLLHTERPGPRPYRISLPVYPFARETFWLPLGIGGAARDNCEAAVVAKIPAQSASAMEAAVAAPVASTACDRLSYLARWQADGQGGEPLIGEHRCVLIVAGPSAAVAAEAIASQYLVSAGFIADGGRVLRLEPGQRNRSLATDHWSLDVADPQALDFCLGGYPAIDCLYFIGGKGEPTNWQALLDSPQYNEILLLRLIKWLKQHGHRQAIDSYIISQNNFDIAGGPVSAFGGGLTGMAYAIAQGEHRFRVRNIDVESHELADSRRLPQLVRQLLSERGLARGEALCLRGGERYRRRIFSLTWQPQQPVLAERDFVTPALKRNGVYVILGGSGTVGGIISRYLLADYQARVIWLGRSRPDDPKVRGRLDRCLRSVDGAVDPAQLDYLQADANDLASLQRAVAQIKQRYSAINGAIFSGVVFNYEDPITQMPEPQFCEILEVKSRGGIEFYRAFANEPLDFMCYFSSGQSFAFSGAAKLAAYAAGITFSDSLVHSLRRHAAFPVGTINWGFWLSSLTEQQAADPSAQPMSRHAGALEDREGFECFARFVEALSRGQLDQVICMAASVLVQQLMQLQAEQVVLGEEGVRRPVDGFERHRVAAAPLLAAHDPTPFDEAMAGMTLVQLCRMGLFRQPGCFKDSEVLRREAGIGDNYGRWWSTCIDLLQQHGLVQRRGAQICADDKASPQRQQQLAERWRQLSGELMAAPQRKAQVELVDACLQQLPAILSGRMQATDVIFPKSSMEKVEGVYRNNALSDYFNQVVAGVVQLHIEKLLANDPQRRIRILEIGAGTGGTTSIVLPALQPWREHIAEYCYTDISKAFLMYARKTYGSTNPFLTYQLWNIEHPPESQGLALGSYDIVIAANVLHATGKIRRTMSHVKAVLRRGGILVMNEISDRSLFSHLTFGLLKGWWLYEDPELRIPGTPALYPKSWARLLGETGFRNAAFPVECAHCLGQQIIVAENDGQERLAPVDSQEQGNSNPEPQFSRGQERGAGVAGSGNSRDVLIVVALNGLAKTLQLEPERIVVDQPFADYGIDSILGVSFVDHLGEALGTELNTALLFDYPTLDSLVDYLLSQYPAESARLGGGRGDRLEFTDGPELVERLDSAVKARAGGAHPKAATVLVVEGLARALQLNPAQIDSEQPFFDYGLDSILGASFVNYLGEALGVELSTAILFEYPTVATLSAYIVENYHREMTASLSSLNKAGSAGNNNAPEQYPQVELQHQSANQLEDLFLSGELSIDSLLKLVSNGAIEHSAAGNCCTVQVTAGTRQS</sequence>
<feature type="compositionally biased region" description="Polar residues" evidence="11">
    <location>
        <begin position="4899"/>
        <end position="4913"/>
    </location>
</feature>
<evidence type="ECO:0000256" key="7">
    <source>
        <dbReference type="ARBA" id="ARBA00022553"/>
    </source>
</evidence>
<dbReference type="SMART" id="SM00823">
    <property type="entry name" value="PKS_PP"/>
    <property type="match status" value="5"/>
</dbReference>
<feature type="domain" description="Ketosynthase family 3 (KS3)" evidence="13">
    <location>
        <begin position="2176"/>
        <end position="2588"/>
    </location>
</feature>
<dbReference type="PROSITE" id="PS00606">
    <property type="entry name" value="KS3_1"/>
    <property type="match status" value="2"/>
</dbReference>
<feature type="domain" description="Carrier" evidence="12">
    <location>
        <begin position="2034"/>
        <end position="2111"/>
    </location>
</feature>
<keyword evidence="10" id="KW-0511">Multifunctional enzyme</keyword>
<accession>A0ABV6SU06</accession>
<dbReference type="InterPro" id="IPR014031">
    <property type="entry name" value="Ketoacyl_synth_C"/>
</dbReference>
<dbReference type="RefSeq" id="WP_376948891.1">
    <property type="nucleotide sequence ID" value="NZ_CP183182.1"/>
</dbReference>
<dbReference type="Gene3D" id="1.10.1240.100">
    <property type="match status" value="3"/>
</dbReference>
<proteinExistence type="inferred from homology"/>
<keyword evidence="7" id="KW-0597">Phosphoprotein</keyword>
<evidence type="ECO:0000256" key="10">
    <source>
        <dbReference type="ARBA" id="ARBA00023268"/>
    </source>
</evidence>
<evidence type="ECO:0000259" key="12">
    <source>
        <dbReference type="PROSITE" id="PS50075"/>
    </source>
</evidence>
<keyword evidence="15" id="KW-1185">Reference proteome</keyword>
<dbReference type="Gene3D" id="3.40.50.720">
    <property type="entry name" value="NAD(P)-binding Rossmann-like Domain"/>
    <property type="match status" value="3"/>
</dbReference>
<evidence type="ECO:0000256" key="11">
    <source>
        <dbReference type="SAM" id="MobiDB-lite"/>
    </source>
</evidence>
<dbReference type="InterPro" id="IPR009081">
    <property type="entry name" value="PP-bd_ACP"/>
</dbReference>
<evidence type="ECO:0000256" key="4">
    <source>
        <dbReference type="ARBA" id="ARBA00006484"/>
    </source>
</evidence>
<feature type="domain" description="Carrier" evidence="12">
    <location>
        <begin position="388"/>
        <end position="461"/>
    </location>
</feature>
<keyword evidence="6" id="KW-0963">Cytoplasm</keyword>
<evidence type="ECO:0000259" key="13">
    <source>
        <dbReference type="PROSITE" id="PS52004"/>
    </source>
</evidence>
<dbReference type="InterPro" id="IPR013968">
    <property type="entry name" value="PKS_KR"/>
</dbReference>
<dbReference type="SUPFAM" id="SSF47336">
    <property type="entry name" value="ACP-like"/>
    <property type="match status" value="5"/>
</dbReference>
<dbReference type="InterPro" id="IPR014030">
    <property type="entry name" value="Ketoacyl_synth_N"/>
</dbReference>
<dbReference type="InterPro" id="IPR036736">
    <property type="entry name" value="ACP-like_sf"/>
</dbReference>
<dbReference type="PROSITE" id="PS00012">
    <property type="entry name" value="PHOSPHOPANTETHEINE"/>
    <property type="match status" value="1"/>
</dbReference>
<evidence type="ECO:0000256" key="8">
    <source>
        <dbReference type="ARBA" id="ARBA00022679"/>
    </source>
</evidence>
<feature type="region of interest" description="Disordered" evidence="11">
    <location>
        <begin position="4896"/>
        <end position="4924"/>
    </location>
</feature>
<evidence type="ECO:0000256" key="6">
    <source>
        <dbReference type="ARBA" id="ARBA00022490"/>
    </source>
</evidence>
<comment type="pathway">
    <text evidence="2">Antibiotic biosynthesis.</text>
</comment>
<evidence type="ECO:0000313" key="14">
    <source>
        <dbReference type="EMBL" id="MFC0711825.1"/>
    </source>
</evidence>
<dbReference type="Pfam" id="PF02801">
    <property type="entry name" value="Ketoacyl-synt_C"/>
    <property type="match status" value="3"/>
</dbReference>
<dbReference type="PANTHER" id="PTHR43775">
    <property type="entry name" value="FATTY ACID SYNTHASE"/>
    <property type="match status" value="1"/>
</dbReference>
<dbReference type="InterPro" id="IPR050091">
    <property type="entry name" value="PKS_NRPS_Biosynth_Enz"/>
</dbReference>
<dbReference type="Gene3D" id="3.40.47.10">
    <property type="match status" value="3"/>
</dbReference>
<name>A0ABV6SU06_AZOPA</name>
<dbReference type="Gene3D" id="3.40.50.150">
    <property type="entry name" value="Vaccinia Virus protein VP39"/>
    <property type="match status" value="3"/>
</dbReference>
<dbReference type="Pfam" id="PF22336">
    <property type="entry name" value="RhiE-like_linker"/>
    <property type="match status" value="3"/>
</dbReference>
<dbReference type="InterPro" id="IPR020806">
    <property type="entry name" value="PKS_PP-bd"/>
</dbReference>
<dbReference type="CDD" id="cd08953">
    <property type="entry name" value="KR_2_SDR_x"/>
    <property type="match status" value="2"/>
</dbReference>
<dbReference type="InterPro" id="IPR029063">
    <property type="entry name" value="SAM-dependent_MTases_sf"/>
</dbReference>
<dbReference type="SUPFAM" id="SSF53901">
    <property type="entry name" value="Thiolase-like"/>
    <property type="match status" value="3"/>
</dbReference>
<keyword evidence="5" id="KW-0596">Phosphopantetheine</keyword>
<evidence type="ECO:0000313" key="15">
    <source>
        <dbReference type="Proteomes" id="UP001589891"/>
    </source>
</evidence>
<dbReference type="InterPro" id="IPR018201">
    <property type="entry name" value="Ketoacyl_synth_AS"/>
</dbReference>
<evidence type="ECO:0000256" key="2">
    <source>
        <dbReference type="ARBA" id="ARBA00004792"/>
    </source>
</evidence>
<dbReference type="InterPro" id="IPR006162">
    <property type="entry name" value="Ppantetheine_attach_site"/>
</dbReference>
<dbReference type="InterPro" id="IPR016039">
    <property type="entry name" value="Thiolase-like"/>
</dbReference>